<dbReference type="GO" id="GO:0010498">
    <property type="term" value="P:proteasomal protein catabolic process"/>
    <property type="evidence" value="ECO:0007669"/>
    <property type="project" value="InterPro"/>
</dbReference>
<evidence type="ECO:0000313" key="1">
    <source>
        <dbReference type="EMBL" id="OGG52309.1"/>
    </source>
</evidence>
<name>A0A1F6CT02_HANXR</name>
<dbReference type="EMBL" id="MFKF01000144">
    <property type="protein sequence ID" value="OGG52309.1"/>
    <property type="molecule type" value="Genomic_DNA"/>
</dbReference>
<proteinExistence type="predicted"/>
<organism evidence="1 2">
    <name type="scientific">Handelsmanbacteria sp. (strain RIFCSPLOWO2_12_FULL_64_10)</name>
    <dbReference type="NCBI Taxonomy" id="1817868"/>
    <lineage>
        <taxon>Bacteria</taxon>
        <taxon>Candidatus Handelsmaniibacteriota</taxon>
    </lineage>
</organism>
<dbReference type="GO" id="GO:0016811">
    <property type="term" value="F:hydrolase activity, acting on carbon-nitrogen (but not peptide) bonds, in linear amides"/>
    <property type="evidence" value="ECO:0007669"/>
    <property type="project" value="TreeGrafter"/>
</dbReference>
<dbReference type="GO" id="GO:0019941">
    <property type="term" value="P:modification-dependent protein catabolic process"/>
    <property type="evidence" value="ECO:0007669"/>
    <property type="project" value="InterPro"/>
</dbReference>
<protein>
    <submittedName>
        <fullName evidence="1">Peptidase</fullName>
    </submittedName>
</protein>
<dbReference type="Proteomes" id="UP000178606">
    <property type="component" value="Unassembled WGS sequence"/>
</dbReference>
<dbReference type="AlphaFoldDB" id="A0A1F6CT02"/>
<dbReference type="GO" id="GO:0070490">
    <property type="term" value="P:protein pupylation"/>
    <property type="evidence" value="ECO:0007669"/>
    <property type="project" value="TreeGrafter"/>
</dbReference>
<evidence type="ECO:0000313" key="2">
    <source>
        <dbReference type="Proteomes" id="UP000178606"/>
    </source>
</evidence>
<comment type="caution">
    <text evidence="1">The sequence shown here is derived from an EMBL/GenBank/DDBJ whole genome shotgun (WGS) entry which is preliminary data.</text>
</comment>
<dbReference type="PANTHER" id="PTHR42307">
    <property type="entry name" value="PUP DEAMIDASE/DEPUPYLASE"/>
    <property type="match status" value="1"/>
</dbReference>
<dbReference type="Pfam" id="PF03136">
    <property type="entry name" value="Pup_ligase"/>
    <property type="match status" value="1"/>
</dbReference>
<dbReference type="GO" id="GO:0008233">
    <property type="term" value="F:peptidase activity"/>
    <property type="evidence" value="ECO:0007669"/>
    <property type="project" value="TreeGrafter"/>
</dbReference>
<sequence>MNRLFGLETEYGITIEGVKEVDVVEESMQIIRCYLQHDFVPLWDYALENPRRDVRGFEVDHLLNDDDEKIHLQRDRKRKVPFKELKSDLIIFNGARLYNDHTHPEYSTPECWSLFDLVAQDRAGERILRMCARKRTEMLTKGAVRLYKNNTDFDGHSYGCHENYLMRRDVPFERIVHGLLPFFATRQVFAGAGKVGVEQGDRATLYQISQRGEFFEVIASVDTMHKRPLINTRDEPHADPQKYRRLHVIVGDANMSEVITALKVGTTALVIDLIEDGDLPGLALKDPVIAVKDVARDQTRKWLVQLTDGRLMPAVDIQREYLRRAEGRYAGRDAETDWTLRRWAGVLDDLEADPMRLVGVCDWVTKKWLLDQFAEAEGLSWEDEDHVAWLQSQDLEYSNIDPESGLYHLLESQGQALRLTSEEDVARAMITPPAETRGYFRGRSLERFGGSVKSVNWDSIVFGVNGSQRSVDLKGFVEREVASRYNAALDNAKTLEELLAALP</sequence>
<gene>
    <name evidence="1" type="ORF">A3F84_05175</name>
</gene>
<dbReference type="GO" id="GO:0005524">
    <property type="term" value="F:ATP binding"/>
    <property type="evidence" value="ECO:0007669"/>
    <property type="project" value="TreeGrafter"/>
</dbReference>
<dbReference type="InterPro" id="IPR004347">
    <property type="entry name" value="Pup_ligase/deamidase"/>
</dbReference>
<reference evidence="1 2" key="1">
    <citation type="journal article" date="2016" name="Nat. Commun.">
        <title>Thousands of microbial genomes shed light on interconnected biogeochemical processes in an aquifer system.</title>
        <authorList>
            <person name="Anantharaman K."/>
            <person name="Brown C.T."/>
            <person name="Hug L.A."/>
            <person name="Sharon I."/>
            <person name="Castelle C.J."/>
            <person name="Probst A.J."/>
            <person name="Thomas B.C."/>
            <person name="Singh A."/>
            <person name="Wilkins M.J."/>
            <person name="Karaoz U."/>
            <person name="Brodie E.L."/>
            <person name="Williams K.H."/>
            <person name="Hubbard S.S."/>
            <person name="Banfield J.F."/>
        </authorList>
    </citation>
    <scope>NUCLEOTIDE SEQUENCE [LARGE SCALE GENOMIC DNA]</scope>
    <source>
        <strain evidence="2">RIFCSPLOWO2_12_FULL_64_10</strain>
    </source>
</reference>
<dbReference type="PANTHER" id="PTHR42307:SF2">
    <property type="entry name" value="PUP DEAMIDASE_DEPUPYLASE"/>
    <property type="match status" value="1"/>
</dbReference>
<accession>A0A1F6CT02</accession>